<organism evidence="2 3">
    <name type="scientific">Siccibacter turicensis</name>
    <dbReference type="NCBI Taxonomy" id="357233"/>
    <lineage>
        <taxon>Bacteria</taxon>
        <taxon>Pseudomonadati</taxon>
        <taxon>Pseudomonadota</taxon>
        <taxon>Gammaproteobacteria</taxon>
        <taxon>Enterobacterales</taxon>
        <taxon>Enterobacteriaceae</taxon>
        <taxon>Siccibacter</taxon>
    </lineage>
</organism>
<dbReference type="Gene3D" id="3.90.1340.10">
    <property type="entry name" value="Phage tail collar domain"/>
    <property type="match status" value="1"/>
</dbReference>
<dbReference type="PANTHER" id="PTHR35191">
    <property type="entry name" value="PROPHAGE SIDE TAIL FIBER PROTEIN HOMOLOG STFQ-RELATED"/>
    <property type="match status" value="1"/>
</dbReference>
<proteinExistence type="predicted"/>
<dbReference type="Pfam" id="PF07484">
    <property type="entry name" value="Collar"/>
    <property type="match status" value="1"/>
</dbReference>
<gene>
    <name evidence="2" type="ORF">C7G83_19930</name>
</gene>
<dbReference type="PANTHER" id="PTHR35191:SF1">
    <property type="entry name" value="PROPHAGE SIDE TAIL FIBER PROTEIN HOMOLOG STFQ-RELATED"/>
    <property type="match status" value="1"/>
</dbReference>
<dbReference type="InterPro" id="IPR051934">
    <property type="entry name" value="Phage_Tail_Fiber_Structural"/>
</dbReference>
<feature type="domain" description="Phage tail collar" evidence="1">
    <location>
        <begin position="13"/>
        <end position="60"/>
    </location>
</feature>
<protein>
    <submittedName>
        <fullName evidence="2">Phage tail protein</fullName>
    </submittedName>
</protein>
<accession>A0A2P8VE58</accession>
<name>A0A2P8VE58_9ENTR</name>
<dbReference type="Proteomes" id="UP000240212">
    <property type="component" value="Unassembled WGS sequence"/>
</dbReference>
<sequence length="145" mass="15312">NLGLGEGSALPVGVPVPWPLPTAPDGWLKYNGAAFDKAKYPKLAALYPAGVLPDLRGEFIRGWDDGRGIDSGRVVLSQQISTNISEFGGNFDLGSGNAIRDSDGIVSNFSGFSRFTYSGASKGSGVNYVGIRPRNIAFNYIVRGA</sequence>
<keyword evidence="3" id="KW-1185">Reference proteome</keyword>
<evidence type="ECO:0000259" key="1">
    <source>
        <dbReference type="Pfam" id="PF07484"/>
    </source>
</evidence>
<dbReference type="InterPro" id="IPR037053">
    <property type="entry name" value="Phage_tail_collar_dom_sf"/>
</dbReference>
<evidence type="ECO:0000313" key="2">
    <source>
        <dbReference type="EMBL" id="PSN05833.1"/>
    </source>
</evidence>
<dbReference type="AlphaFoldDB" id="A0A2P8VE58"/>
<dbReference type="OrthoDB" id="9810174at2"/>
<dbReference type="EMBL" id="PYEP01000018">
    <property type="protein sequence ID" value="PSN05833.1"/>
    <property type="molecule type" value="Genomic_DNA"/>
</dbReference>
<dbReference type="SUPFAM" id="SSF88874">
    <property type="entry name" value="Receptor-binding domain of short tail fibre protein gp12"/>
    <property type="match status" value="1"/>
</dbReference>
<dbReference type="InterPro" id="IPR011083">
    <property type="entry name" value="Phage_tail_collar_dom"/>
</dbReference>
<evidence type="ECO:0000313" key="3">
    <source>
        <dbReference type="Proteomes" id="UP000240212"/>
    </source>
</evidence>
<comment type="caution">
    <text evidence="2">The sequence shown here is derived from an EMBL/GenBank/DDBJ whole genome shotgun (WGS) entry which is preliminary data.</text>
</comment>
<reference evidence="2 3" key="1">
    <citation type="submission" date="2018-03" db="EMBL/GenBank/DDBJ databases">
        <title>Draft genome sequence of the first documented clinical Siccibacter turicensis isolate in Austria.</title>
        <authorList>
            <person name="Lepuschitz S."/>
            <person name="Pekard-Amenitsch S."/>
            <person name="Haunold R."/>
            <person name="Schill S."/>
            <person name="Mach R."/>
            <person name="Allerberger F."/>
            <person name="Ruppitsch W."/>
            <person name="Forsythe S.J."/>
        </authorList>
    </citation>
    <scope>NUCLEOTIDE SEQUENCE [LARGE SCALE GENOMIC DNA]</scope>
    <source>
        <strain evidence="2 3">6100069499-17</strain>
    </source>
</reference>
<dbReference type="RefSeq" id="WP_146145023.1">
    <property type="nucleotide sequence ID" value="NZ_PYEP01000018.1"/>
</dbReference>
<feature type="non-terminal residue" evidence="2">
    <location>
        <position position="1"/>
    </location>
</feature>